<gene>
    <name evidence="5" type="ORF">F2Q68_00042481</name>
</gene>
<dbReference type="SUPFAM" id="SSF75005">
    <property type="entry name" value="Arabinanase/levansucrase/invertase"/>
    <property type="match status" value="1"/>
</dbReference>
<dbReference type="InterPro" id="IPR021792">
    <property type="entry name" value="Beta-fructofuranosidase_N"/>
</dbReference>
<feature type="domain" description="Beta-fructofuranosidase N-terminal" evidence="4">
    <location>
        <begin position="17"/>
        <end position="116"/>
    </location>
</feature>
<name>A0A8S9MEK9_BRACR</name>
<keyword evidence="2" id="KW-0325">Glycoprotein</keyword>
<dbReference type="InterPro" id="IPR023296">
    <property type="entry name" value="Glyco_hydro_beta-prop_sf"/>
</dbReference>
<dbReference type="InterPro" id="IPR018053">
    <property type="entry name" value="Glyco_hydro_32_AS"/>
</dbReference>
<dbReference type="Pfam" id="PF00805">
    <property type="entry name" value="Pentapeptide"/>
    <property type="match status" value="2"/>
</dbReference>
<dbReference type="SUPFAM" id="SSF141571">
    <property type="entry name" value="Pentapeptide repeat-like"/>
    <property type="match status" value="1"/>
</dbReference>
<dbReference type="PANTHER" id="PTHR47121:SF2">
    <property type="entry name" value="THYLAKOID LUMENAL PROTEIN TL20.3, CHLOROPLASTIC"/>
    <property type="match status" value="1"/>
</dbReference>
<evidence type="ECO:0000256" key="3">
    <source>
        <dbReference type="SAM" id="Phobius"/>
    </source>
</evidence>
<dbReference type="GO" id="GO:0005975">
    <property type="term" value="P:carbohydrate metabolic process"/>
    <property type="evidence" value="ECO:0007669"/>
    <property type="project" value="InterPro"/>
</dbReference>
<keyword evidence="3" id="KW-1133">Transmembrane helix</keyword>
<feature type="transmembrane region" description="Helical" evidence="3">
    <location>
        <begin position="40"/>
        <end position="59"/>
    </location>
</feature>
<dbReference type="Gene3D" id="2.115.10.20">
    <property type="entry name" value="Glycosyl hydrolase domain, family 43"/>
    <property type="match status" value="1"/>
</dbReference>
<evidence type="ECO:0000259" key="4">
    <source>
        <dbReference type="Pfam" id="PF11837"/>
    </source>
</evidence>
<evidence type="ECO:0000313" key="6">
    <source>
        <dbReference type="Proteomes" id="UP000712281"/>
    </source>
</evidence>
<dbReference type="InterPro" id="IPR001646">
    <property type="entry name" value="5peptide_repeat"/>
</dbReference>
<organism evidence="5 6">
    <name type="scientific">Brassica cretica</name>
    <name type="common">Mustard</name>
    <dbReference type="NCBI Taxonomy" id="69181"/>
    <lineage>
        <taxon>Eukaryota</taxon>
        <taxon>Viridiplantae</taxon>
        <taxon>Streptophyta</taxon>
        <taxon>Embryophyta</taxon>
        <taxon>Tracheophyta</taxon>
        <taxon>Spermatophyta</taxon>
        <taxon>Magnoliopsida</taxon>
        <taxon>eudicotyledons</taxon>
        <taxon>Gunneridae</taxon>
        <taxon>Pentapetalae</taxon>
        <taxon>rosids</taxon>
        <taxon>malvids</taxon>
        <taxon>Brassicales</taxon>
        <taxon>Brassicaceae</taxon>
        <taxon>Brassiceae</taxon>
        <taxon>Brassica</taxon>
    </lineage>
</organism>
<proteinExistence type="predicted"/>
<evidence type="ECO:0000256" key="2">
    <source>
        <dbReference type="ARBA" id="ARBA00023180"/>
    </source>
</evidence>
<accession>A0A8S9MEK9</accession>
<dbReference type="GO" id="GO:0004564">
    <property type="term" value="F:beta-fructofuranosidase activity"/>
    <property type="evidence" value="ECO:0007669"/>
    <property type="project" value="UniProtKB-EC"/>
</dbReference>
<dbReference type="Gene3D" id="2.160.20.80">
    <property type="entry name" value="E3 ubiquitin-protein ligase SopA"/>
    <property type="match status" value="1"/>
</dbReference>
<dbReference type="PROSITE" id="PS00609">
    <property type="entry name" value="GLYCOSYL_HYDROL_F32"/>
    <property type="match status" value="1"/>
</dbReference>
<evidence type="ECO:0000313" key="5">
    <source>
        <dbReference type="EMBL" id="KAF2616937.1"/>
    </source>
</evidence>
<dbReference type="PANTHER" id="PTHR47121">
    <property type="entry name" value="THYLAKOID LUMENAL PROTEIN TL20.3, CHLOROPLASTIC"/>
    <property type="match status" value="1"/>
</dbReference>
<keyword evidence="3" id="KW-0812">Transmembrane</keyword>
<dbReference type="Proteomes" id="UP000712281">
    <property type="component" value="Unassembled WGS sequence"/>
</dbReference>
<dbReference type="Pfam" id="PF11837">
    <property type="entry name" value="INV_N"/>
    <property type="match status" value="1"/>
</dbReference>
<dbReference type="EC" id="3.2.1.26" evidence="1"/>
<reference evidence="5" key="1">
    <citation type="submission" date="2019-12" db="EMBL/GenBank/DDBJ databases">
        <title>Genome sequencing and annotation of Brassica cretica.</title>
        <authorList>
            <person name="Studholme D.J."/>
            <person name="Sarris P.F."/>
        </authorList>
    </citation>
    <scope>NUCLEOTIDE SEQUENCE</scope>
    <source>
        <strain evidence="5">PFS-001/15</strain>
        <tissue evidence="5">Leaf</tissue>
    </source>
</reference>
<keyword evidence="3" id="KW-0472">Membrane</keyword>
<sequence>MASSDALLPISAREEDPLLSDGSRSDPNAETHRRRRPVKGLLAVSFGLLFIAFYVVLIATHDGSSRSSDVKIESDETATTTSRARLAGVSEKSNGQLWKLSGERNTVSFAWNNSVLSWQRTAFHFQPEQNWMNDPNGKRANFTSADMRESDFSGSTFNGAYLEKAVAYKANFSGADLSDTLMDRMVLNEANLTNAILVRSVLTRSDLGGAKIEGADFSDAVIDLLQKQALCKYANGTNPLTGVSTRKSLGCGNSRRNAYGSPSSPLLSAPPQRLLGRDGFCDEKTGLCDAS</sequence>
<dbReference type="AlphaFoldDB" id="A0A8S9MEK9"/>
<protein>
    <recommendedName>
        <fullName evidence="1">beta-fructofuranosidase</fullName>
        <ecNumber evidence="1">3.2.1.26</ecNumber>
    </recommendedName>
</protein>
<dbReference type="InterPro" id="IPR053285">
    <property type="entry name" value="Thylakoid_lumenal_pentapeptide"/>
</dbReference>
<dbReference type="EMBL" id="QGKW02000007">
    <property type="protein sequence ID" value="KAF2616937.1"/>
    <property type="molecule type" value="Genomic_DNA"/>
</dbReference>
<comment type="caution">
    <text evidence="5">The sequence shown here is derived from an EMBL/GenBank/DDBJ whole genome shotgun (WGS) entry which is preliminary data.</text>
</comment>
<evidence type="ECO:0000256" key="1">
    <source>
        <dbReference type="ARBA" id="ARBA00012758"/>
    </source>
</evidence>